<gene>
    <name evidence="2" type="ORF">BBOV_III003660</name>
</gene>
<dbReference type="InterPro" id="IPR019315">
    <property type="entry name" value="MMTA2_N"/>
</dbReference>
<feature type="domain" description="Multiple myeloma tumor-associated protein 2-like N-terminal" evidence="1">
    <location>
        <begin position="11"/>
        <end position="89"/>
    </location>
</feature>
<proteinExistence type="predicted"/>
<dbReference type="InterPro" id="IPR039207">
    <property type="entry name" value="MMTAG2-like"/>
</dbReference>
<dbReference type="eggNOG" id="KOG4520">
    <property type="taxonomic scope" value="Eukaryota"/>
</dbReference>
<evidence type="ECO:0000313" key="2">
    <source>
        <dbReference type="EMBL" id="EDO07930.1"/>
    </source>
</evidence>
<sequence length="213" mass="24081">MDIRLSPPREGTRGGREQFKWEDIKNCDNKEREHYLGHSVKIGTVKYKNHFYKHDWYLKNDNKATEGDPNEELQLIKLYEDELMLEMLGSKPKRLMLLKSRPTDVESLRKLVGDGEKPNLPSDGVRLEDTKLKQSNRHTSDCSQRMDAAVVMNAALITGQAAAVLLPGIAADVPGAAIHADSFSMQDILRFPIHVNEALTKCVTKINKLSLEK</sequence>
<organism evidence="2 3">
    <name type="scientific">Babesia bovis</name>
    <dbReference type="NCBI Taxonomy" id="5865"/>
    <lineage>
        <taxon>Eukaryota</taxon>
        <taxon>Sar</taxon>
        <taxon>Alveolata</taxon>
        <taxon>Apicomplexa</taxon>
        <taxon>Aconoidasida</taxon>
        <taxon>Piroplasmida</taxon>
        <taxon>Babesiidae</taxon>
        <taxon>Babesia</taxon>
    </lineage>
</organism>
<dbReference type="AlphaFoldDB" id="A7AMZ6"/>
<evidence type="ECO:0000313" key="3">
    <source>
        <dbReference type="Proteomes" id="UP000002173"/>
    </source>
</evidence>
<dbReference type="PANTHER" id="PTHR14580">
    <property type="entry name" value="MULTIPLE MYELOMA TUMOR-ASSOCIATED PROTEIN 2 FAMILY MEMBER"/>
    <property type="match status" value="1"/>
</dbReference>
<dbReference type="VEuPathDB" id="PiroplasmaDB:BBOV_III003660"/>
<keyword evidence="3" id="KW-1185">Reference proteome</keyword>
<evidence type="ECO:0000259" key="1">
    <source>
        <dbReference type="Pfam" id="PF10159"/>
    </source>
</evidence>
<reference evidence="2 3" key="1">
    <citation type="journal article" date="2007" name="PLoS Pathog.">
        <title>Genome sequence of Babesia bovis and comparative analysis of apicomplexan hemoprotozoa.</title>
        <authorList>
            <person name="Brayton K.A."/>
            <person name="Lau A.O.T."/>
            <person name="Herndon D.R."/>
            <person name="Hannick L."/>
            <person name="Kappmeyer L.S."/>
            <person name="Berens S.J."/>
            <person name="Bidwell S.L."/>
            <person name="Brown W.C."/>
            <person name="Crabtree J."/>
            <person name="Fadrosh D."/>
            <person name="Feldblum T."/>
            <person name="Forberger H.A."/>
            <person name="Haas B.J."/>
            <person name="Howell J.M."/>
            <person name="Khouri H."/>
            <person name="Koo H."/>
            <person name="Mann D.J."/>
            <person name="Norimine J."/>
            <person name="Paulsen I.T."/>
            <person name="Radune D."/>
            <person name="Ren Q."/>
            <person name="Smith R.K. Jr."/>
            <person name="Suarez C.E."/>
            <person name="White O."/>
            <person name="Wortman J.R."/>
            <person name="Knowles D.P. Jr."/>
            <person name="McElwain T.F."/>
            <person name="Nene V.M."/>
        </authorList>
    </citation>
    <scope>NUCLEOTIDE SEQUENCE [LARGE SCALE GENOMIC DNA]</scope>
    <source>
        <strain evidence="2">T2Bo</strain>
    </source>
</reference>
<protein>
    <recommendedName>
        <fullName evidence="1">Multiple myeloma tumor-associated protein 2-like N-terminal domain-containing protein</fullName>
    </recommendedName>
</protein>
<dbReference type="Proteomes" id="UP000002173">
    <property type="component" value="Chromosome 3"/>
</dbReference>
<dbReference type="Pfam" id="PF10159">
    <property type="entry name" value="MMtag"/>
    <property type="match status" value="1"/>
</dbReference>
<name>A7AMZ6_BABBO</name>
<accession>A7AMZ6</accession>
<dbReference type="EMBL" id="AAXT01000001">
    <property type="protein sequence ID" value="EDO07930.1"/>
    <property type="molecule type" value="Genomic_DNA"/>
</dbReference>
<comment type="caution">
    <text evidence="2">The sequence shown here is derived from an EMBL/GenBank/DDBJ whole genome shotgun (WGS) entry which is preliminary data.</text>
</comment>
<dbReference type="InParanoid" id="A7AMZ6"/>
<dbReference type="PANTHER" id="PTHR14580:SF0">
    <property type="entry name" value="MULTIPLE MYELOMA TUMOR-ASSOCIATED PROTEIN 2"/>
    <property type="match status" value="1"/>
</dbReference>